<dbReference type="PANTHER" id="PTHR37488">
    <property type="entry name" value="DUF1275 DOMAIN-CONTAINING PROTEIN"/>
    <property type="match status" value="1"/>
</dbReference>
<keyword evidence="1" id="KW-0812">Transmembrane</keyword>
<evidence type="ECO:0000313" key="3">
    <source>
        <dbReference type="Proteomes" id="UP000076632"/>
    </source>
</evidence>
<feature type="transmembrane region" description="Helical" evidence="1">
    <location>
        <begin position="221"/>
        <end position="239"/>
    </location>
</feature>
<dbReference type="AlphaFoldDB" id="A0A165AIH6"/>
<accession>A0A165AIH6</accession>
<dbReference type="Pfam" id="PF06912">
    <property type="entry name" value="DUF1275"/>
    <property type="match status" value="1"/>
</dbReference>
<dbReference type="OMA" id="RAPIEWM"/>
<proteinExistence type="predicted"/>
<dbReference type="GeneID" id="28898913"/>
<dbReference type="PANTHER" id="PTHR37488:SF6">
    <property type="entry name" value="DUF1275 DOMAIN PROTEIN (AFU_ORTHOLOGUE AFUA_3G07550)"/>
    <property type="match status" value="1"/>
</dbReference>
<feature type="transmembrane region" description="Helical" evidence="1">
    <location>
        <begin position="196"/>
        <end position="215"/>
    </location>
</feature>
<feature type="transmembrane region" description="Helical" evidence="1">
    <location>
        <begin position="133"/>
        <end position="154"/>
    </location>
</feature>
<dbReference type="Proteomes" id="UP000076632">
    <property type="component" value="Unassembled WGS sequence"/>
</dbReference>
<name>A0A165AIH6_XYLHT</name>
<feature type="transmembrane region" description="Helical" evidence="1">
    <location>
        <begin position="67"/>
        <end position="87"/>
    </location>
</feature>
<organism evidence="2 3">
    <name type="scientific">Xylona heveae (strain CBS 132557 / TC161)</name>
    <dbReference type="NCBI Taxonomy" id="1328760"/>
    <lineage>
        <taxon>Eukaryota</taxon>
        <taxon>Fungi</taxon>
        <taxon>Dikarya</taxon>
        <taxon>Ascomycota</taxon>
        <taxon>Pezizomycotina</taxon>
        <taxon>Xylonomycetes</taxon>
        <taxon>Xylonales</taxon>
        <taxon>Xylonaceae</taxon>
        <taxon>Xylona</taxon>
    </lineage>
</organism>
<protein>
    <submittedName>
        <fullName evidence="2">DUF1275 domain protein</fullName>
    </submittedName>
</protein>
<dbReference type="InParanoid" id="A0A165AIH6"/>
<dbReference type="InterPro" id="IPR010699">
    <property type="entry name" value="DUF1275"/>
</dbReference>
<reference evidence="2 3" key="1">
    <citation type="journal article" date="2016" name="Fungal Biol.">
        <title>The genome of Xylona heveae provides a window into fungal endophytism.</title>
        <authorList>
            <person name="Gazis R."/>
            <person name="Kuo A."/>
            <person name="Riley R."/>
            <person name="LaButti K."/>
            <person name="Lipzen A."/>
            <person name="Lin J."/>
            <person name="Amirebrahimi M."/>
            <person name="Hesse C.N."/>
            <person name="Spatafora J.W."/>
            <person name="Henrissat B."/>
            <person name="Hainaut M."/>
            <person name="Grigoriev I.V."/>
            <person name="Hibbett D.S."/>
        </authorList>
    </citation>
    <scope>NUCLEOTIDE SEQUENCE [LARGE SCALE GENOMIC DNA]</scope>
    <source>
        <strain evidence="2 3">TC161</strain>
    </source>
</reference>
<evidence type="ECO:0000313" key="2">
    <source>
        <dbReference type="EMBL" id="KZF20536.1"/>
    </source>
</evidence>
<keyword evidence="1" id="KW-0472">Membrane</keyword>
<dbReference type="EMBL" id="KV407462">
    <property type="protein sequence ID" value="KZF20536.1"/>
    <property type="molecule type" value="Genomic_DNA"/>
</dbReference>
<dbReference type="RefSeq" id="XP_018186091.1">
    <property type="nucleotide sequence ID" value="XM_018333776.1"/>
</dbReference>
<sequence>MYAPRWLTAEIDTRWADLILIGCCFTSGIVDGVAFNGWSSFAGMQTGNTIFVGLGVSGQPAYSSYGWAKSLMAVVCFAVGAFCFSRVSRFLGARRRGTLMLSFGVQAAFILATAIVVQAGAVSHHVAVEGEHIHWLQLLPLGLLAVQAAGQMVASRLLAYNELPTLVVTSVLCDLFSDTRLFLVSWTENPQRNRRVAAVIAIFLGALVAGFMSKLRGLNSALWLAFALKASFTLAWAFWREKRENKALPK</sequence>
<gene>
    <name evidence="2" type="ORF">L228DRAFT_253781</name>
</gene>
<keyword evidence="3" id="KW-1185">Reference proteome</keyword>
<dbReference type="OrthoDB" id="5288586at2759"/>
<evidence type="ECO:0000256" key="1">
    <source>
        <dbReference type="SAM" id="Phobius"/>
    </source>
</evidence>
<keyword evidence="1" id="KW-1133">Transmembrane helix</keyword>
<feature type="transmembrane region" description="Helical" evidence="1">
    <location>
        <begin position="99"/>
        <end position="121"/>
    </location>
</feature>